<sequence length="105" mass="11904">MARSLITLSEGDILDDIQQITLADLCRACNLPADQIIEWVDYGILEPEGLKLSAWRFTGVSLKRVMRASRLQRDLGLNTAGVALALDLLDEMQELRQRLRRYESS</sequence>
<gene>
    <name evidence="1" type="primary">cbpM</name>
    <name evidence="1" type="ORF">GCM10007891_03480</name>
</gene>
<protein>
    <submittedName>
        <fullName evidence="1">Chaperone modulatory protein CbpM</fullName>
    </submittedName>
</protein>
<dbReference type="EMBL" id="BSND01000003">
    <property type="protein sequence ID" value="GLP98494.1"/>
    <property type="molecule type" value="Genomic_DNA"/>
</dbReference>
<accession>A0ABQ5TSF5</accession>
<proteinExistence type="predicted"/>
<comment type="caution">
    <text evidence="1">The sequence shown here is derived from an EMBL/GenBank/DDBJ whole genome shotgun (WGS) entry which is preliminary data.</text>
</comment>
<evidence type="ECO:0000313" key="2">
    <source>
        <dbReference type="Proteomes" id="UP001161423"/>
    </source>
</evidence>
<dbReference type="Pfam" id="PF13591">
    <property type="entry name" value="MerR_2"/>
    <property type="match status" value="1"/>
</dbReference>
<reference evidence="1" key="1">
    <citation type="journal article" date="2014" name="Int. J. Syst. Evol. Microbiol.">
        <title>Complete genome of a new Firmicutes species belonging to the dominant human colonic microbiota ('Ruminococcus bicirculans') reveals two chromosomes and a selective capacity to utilize plant glucans.</title>
        <authorList>
            <consortium name="NISC Comparative Sequencing Program"/>
            <person name="Wegmann U."/>
            <person name="Louis P."/>
            <person name="Goesmann A."/>
            <person name="Henrissat B."/>
            <person name="Duncan S.H."/>
            <person name="Flint H.J."/>
        </authorList>
    </citation>
    <scope>NUCLEOTIDE SEQUENCE</scope>
    <source>
        <strain evidence="1">NBRC 102424</strain>
    </source>
</reference>
<reference evidence="1" key="2">
    <citation type="submission" date="2023-01" db="EMBL/GenBank/DDBJ databases">
        <title>Draft genome sequence of Methylophaga thalassica strain NBRC 102424.</title>
        <authorList>
            <person name="Sun Q."/>
            <person name="Mori K."/>
        </authorList>
    </citation>
    <scope>NUCLEOTIDE SEQUENCE</scope>
    <source>
        <strain evidence="1">NBRC 102424</strain>
    </source>
</reference>
<organism evidence="1 2">
    <name type="scientific">Methylophaga thalassica</name>
    <dbReference type="NCBI Taxonomy" id="40223"/>
    <lineage>
        <taxon>Bacteria</taxon>
        <taxon>Pseudomonadati</taxon>
        <taxon>Pseudomonadota</taxon>
        <taxon>Gammaproteobacteria</taxon>
        <taxon>Thiotrichales</taxon>
        <taxon>Piscirickettsiaceae</taxon>
        <taxon>Methylophaga</taxon>
    </lineage>
</organism>
<evidence type="ECO:0000313" key="1">
    <source>
        <dbReference type="EMBL" id="GLP98494.1"/>
    </source>
</evidence>
<name>A0ABQ5TSF5_9GAMM</name>
<dbReference type="RefSeq" id="WP_284722223.1">
    <property type="nucleotide sequence ID" value="NZ_BSND01000003.1"/>
</dbReference>
<keyword evidence="2" id="KW-1185">Reference proteome</keyword>
<dbReference type="Proteomes" id="UP001161423">
    <property type="component" value="Unassembled WGS sequence"/>
</dbReference>
<dbReference type="Gene3D" id="1.10.1660.10">
    <property type="match status" value="1"/>
</dbReference>